<dbReference type="SUPFAM" id="SSF55785">
    <property type="entry name" value="PYP-like sensor domain (PAS domain)"/>
    <property type="match status" value="1"/>
</dbReference>
<dbReference type="AlphaFoldDB" id="A0A1I1BSN2"/>
<dbReference type="Gene3D" id="3.30.450.40">
    <property type="match status" value="1"/>
</dbReference>
<dbReference type="Gene3D" id="1.10.287.130">
    <property type="match status" value="1"/>
</dbReference>
<dbReference type="GO" id="GO:0004721">
    <property type="term" value="F:phosphoprotein phosphatase activity"/>
    <property type="evidence" value="ECO:0007669"/>
    <property type="project" value="TreeGrafter"/>
</dbReference>
<dbReference type="Proteomes" id="UP000198790">
    <property type="component" value="Unassembled WGS sequence"/>
</dbReference>
<dbReference type="InterPro" id="IPR005467">
    <property type="entry name" value="His_kinase_dom"/>
</dbReference>
<evidence type="ECO:0000313" key="9">
    <source>
        <dbReference type="Proteomes" id="UP000198790"/>
    </source>
</evidence>
<name>A0A1I1BSN2_9BACT</name>
<dbReference type="SUPFAM" id="SSF55874">
    <property type="entry name" value="ATPase domain of HSP90 chaperone/DNA topoisomerase II/histidine kinase"/>
    <property type="match status" value="1"/>
</dbReference>
<dbReference type="InterPro" id="IPR050351">
    <property type="entry name" value="BphY/WalK/GraS-like"/>
</dbReference>
<comment type="catalytic activity">
    <reaction evidence="1">
        <text>ATP + protein L-histidine = ADP + protein N-phospho-L-histidine.</text>
        <dbReference type="EC" id="2.7.13.3"/>
    </reaction>
</comment>
<dbReference type="InterPro" id="IPR035965">
    <property type="entry name" value="PAS-like_dom_sf"/>
</dbReference>
<evidence type="ECO:0000256" key="1">
    <source>
        <dbReference type="ARBA" id="ARBA00000085"/>
    </source>
</evidence>
<keyword evidence="9" id="KW-1185">Reference proteome</keyword>
<proteinExistence type="predicted"/>
<keyword evidence="3" id="KW-0597">Phosphoprotein</keyword>
<dbReference type="SMART" id="SM00388">
    <property type="entry name" value="HisKA"/>
    <property type="match status" value="1"/>
</dbReference>
<dbReference type="Pfam" id="PF02518">
    <property type="entry name" value="HATPase_c"/>
    <property type="match status" value="1"/>
</dbReference>
<dbReference type="Pfam" id="PF13185">
    <property type="entry name" value="GAF_2"/>
    <property type="match status" value="1"/>
</dbReference>
<keyword evidence="5 8" id="KW-0418">Kinase</keyword>
<dbReference type="InterPro" id="IPR036890">
    <property type="entry name" value="HATPase_C_sf"/>
</dbReference>
<evidence type="ECO:0000256" key="5">
    <source>
        <dbReference type="ARBA" id="ARBA00022777"/>
    </source>
</evidence>
<dbReference type="STRING" id="237018.SAMN04489723_11728"/>
<dbReference type="InterPro" id="IPR003018">
    <property type="entry name" value="GAF"/>
</dbReference>
<evidence type="ECO:0000259" key="7">
    <source>
        <dbReference type="PROSITE" id="PS50109"/>
    </source>
</evidence>
<evidence type="ECO:0000256" key="2">
    <source>
        <dbReference type="ARBA" id="ARBA00012438"/>
    </source>
</evidence>
<dbReference type="CDD" id="cd00082">
    <property type="entry name" value="HisKA"/>
    <property type="match status" value="1"/>
</dbReference>
<reference evidence="8 9" key="1">
    <citation type="submission" date="2016-10" db="EMBL/GenBank/DDBJ databases">
        <authorList>
            <person name="de Groot N.N."/>
        </authorList>
    </citation>
    <scope>NUCLEOTIDE SEQUENCE [LARGE SCALE GENOMIC DNA]</scope>
    <source>
        <strain evidence="8 9">DSM 23399</strain>
    </source>
</reference>
<dbReference type="Gene3D" id="3.30.450.20">
    <property type="entry name" value="PAS domain"/>
    <property type="match status" value="1"/>
</dbReference>
<dbReference type="PANTHER" id="PTHR45453">
    <property type="entry name" value="PHOSPHATE REGULON SENSOR PROTEIN PHOR"/>
    <property type="match status" value="1"/>
</dbReference>
<organism evidence="8 9">
    <name type="scientific">Algoriphagus aquimarinus</name>
    <dbReference type="NCBI Taxonomy" id="237018"/>
    <lineage>
        <taxon>Bacteria</taxon>
        <taxon>Pseudomonadati</taxon>
        <taxon>Bacteroidota</taxon>
        <taxon>Cytophagia</taxon>
        <taxon>Cytophagales</taxon>
        <taxon>Cyclobacteriaceae</taxon>
        <taxon>Algoriphagus</taxon>
    </lineage>
</organism>
<accession>A0A1I1BSN2</accession>
<gene>
    <name evidence="8" type="ORF">SAMN04489723_11728</name>
</gene>
<dbReference type="PRINTS" id="PR00344">
    <property type="entry name" value="BCTRLSENSOR"/>
</dbReference>
<dbReference type="InterPro" id="IPR003594">
    <property type="entry name" value="HATPase_dom"/>
</dbReference>
<sequence length="790" mass="89820">MTGKAPRVTIFQNEDLIFDLKTGNLIKISDRLRLRFGGSFDSQVQTFVGFERLISTFSDCGTAGVERSFDKVGDQIFNYTLDWQGVEFLIRELSWVDHKKQTFHSVIFIQDRKNIFEVSYNALVEIVEKMESPAILLNQTLTRAIVVNAATAPLLNQPFSVLAAGFIIKDFFVEEQQFLKVIKWISEGESSTLQCDAKLYLEKAEGTWYELSLFKTSPDDKLLILCILKNISVQKATEEKLTRTNELLSRVVEVQNHFLSKSKGANPYDLLLSNILNVIDAKLGFVGKVDFDEKGKQVLRIHAATDISSTGEESFKLYHNHVKNDFLFRHFDNLFGACIVESKIILENNPSTNPHAKGKHIPGHPTIENFLGVPIFKGDEVIGLVGLGNKVEGFTDQDITHLKPFISAYSVIIEAYKSEQDKIRFEKDSMEKAQILAKVADHSADLIVVMDDEFSFEFISPSASQFFDHRLTNEEIQKKIRALLKKTLNSEYQISEDRYRSRLKMSIRNEGEYWVESNVTSLYEESNHKVIAVIRDVSSQINFEQRLIGSLKKEKQFNSFLSDFMNIVSHEFKTPLATMISSVELTKYYLEKLTTNNLQTLGKIPELENIKIHGQKIERELDNLHKLVIHSLDYERFVNNSPVLKKEKVSLSHFVKDTLQTHDFLDKVDYVPDTDIDQAVEWDKFLIQTSITNLVSNALKYGGKSRKPVVRPFQKNELFGIEITDYGIGITEEDLPFVFTPFFRGSNSNGIPGSGFGLVAVKNFVELHGGTVSIESKLGTGTKVTVRFTK</sequence>
<keyword evidence="6" id="KW-0902">Two-component regulatory system</keyword>
<dbReference type="GO" id="GO:0005886">
    <property type="term" value="C:plasma membrane"/>
    <property type="evidence" value="ECO:0007669"/>
    <property type="project" value="TreeGrafter"/>
</dbReference>
<evidence type="ECO:0000313" key="8">
    <source>
        <dbReference type="EMBL" id="SFB53301.1"/>
    </source>
</evidence>
<dbReference type="SMART" id="SM00387">
    <property type="entry name" value="HATPase_c"/>
    <property type="match status" value="1"/>
</dbReference>
<dbReference type="EC" id="2.7.13.3" evidence="2"/>
<dbReference type="InterPro" id="IPR029016">
    <property type="entry name" value="GAF-like_dom_sf"/>
</dbReference>
<dbReference type="EMBL" id="FOKK01000017">
    <property type="protein sequence ID" value="SFB53301.1"/>
    <property type="molecule type" value="Genomic_DNA"/>
</dbReference>
<dbReference type="InterPro" id="IPR004358">
    <property type="entry name" value="Sig_transdc_His_kin-like_C"/>
</dbReference>
<keyword evidence="4" id="KW-0808">Transferase</keyword>
<protein>
    <recommendedName>
        <fullName evidence="2">histidine kinase</fullName>
        <ecNumber evidence="2">2.7.13.3</ecNumber>
    </recommendedName>
</protein>
<dbReference type="GO" id="GO:0000155">
    <property type="term" value="F:phosphorelay sensor kinase activity"/>
    <property type="evidence" value="ECO:0007669"/>
    <property type="project" value="InterPro"/>
</dbReference>
<dbReference type="PANTHER" id="PTHR45453:SF1">
    <property type="entry name" value="PHOSPHATE REGULON SENSOR PROTEIN PHOR"/>
    <property type="match status" value="1"/>
</dbReference>
<evidence type="ECO:0000256" key="3">
    <source>
        <dbReference type="ARBA" id="ARBA00022553"/>
    </source>
</evidence>
<dbReference type="OrthoDB" id="9808408at2"/>
<evidence type="ECO:0000256" key="4">
    <source>
        <dbReference type="ARBA" id="ARBA00022679"/>
    </source>
</evidence>
<dbReference type="GO" id="GO:0016036">
    <property type="term" value="P:cellular response to phosphate starvation"/>
    <property type="evidence" value="ECO:0007669"/>
    <property type="project" value="TreeGrafter"/>
</dbReference>
<evidence type="ECO:0000256" key="6">
    <source>
        <dbReference type="ARBA" id="ARBA00023012"/>
    </source>
</evidence>
<feature type="domain" description="Histidine kinase" evidence="7">
    <location>
        <begin position="567"/>
        <end position="790"/>
    </location>
</feature>
<dbReference type="Gene3D" id="3.30.565.10">
    <property type="entry name" value="Histidine kinase-like ATPase, C-terminal domain"/>
    <property type="match status" value="1"/>
</dbReference>
<dbReference type="PROSITE" id="PS50109">
    <property type="entry name" value="HIS_KIN"/>
    <property type="match status" value="1"/>
</dbReference>
<dbReference type="SUPFAM" id="SSF47384">
    <property type="entry name" value="Homodimeric domain of signal transducing histidine kinase"/>
    <property type="match status" value="1"/>
</dbReference>
<dbReference type="SUPFAM" id="SSF55781">
    <property type="entry name" value="GAF domain-like"/>
    <property type="match status" value="1"/>
</dbReference>
<dbReference type="InterPro" id="IPR003661">
    <property type="entry name" value="HisK_dim/P_dom"/>
</dbReference>
<dbReference type="RefSeq" id="WP_092899954.1">
    <property type="nucleotide sequence ID" value="NZ_FOKK01000017.1"/>
</dbReference>
<dbReference type="InterPro" id="IPR036097">
    <property type="entry name" value="HisK_dim/P_sf"/>
</dbReference>